<dbReference type="RefSeq" id="WP_378108208.1">
    <property type="nucleotide sequence ID" value="NZ_JBHSEN010000001.1"/>
</dbReference>
<dbReference type="Pfam" id="PF19827">
    <property type="entry name" value="DUF6308"/>
    <property type="match status" value="1"/>
</dbReference>
<gene>
    <name evidence="1" type="ORF">ACFO0K_03625</name>
</gene>
<comment type="caution">
    <text evidence="1">The sequence shown here is derived from an EMBL/GenBank/DDBJ whole genome shotgun (WGS) entry which is preliminary data.</text>
</comment>
<name>A0ABV8XUV7_9MICC</name>
<reference evidence="2" key="1">
    <citation type="journal article" date="2019" name="Int. J. Syst. Evol. Microbiol.">
        <title>The Global Catalogue of Microorganisms (GCM) 10K type strain sequencing project: providing services to taxonomists for standard genome sequencing and annotation.</title>
        <authorList>
            <consortium name="The Broad Institute Genomics Platform"/>
            <consortium name="The Broad Institute Genome Sequencing Center for Infectious Disease"/>
            <person name="Wu L."/>
            <person name="Ma J."/>
        </authorList>
    </citation>
    <scope>NUCLEOTIDE SEQUENCE [LARGE SCALE GENOMIC DNA]</scope>
    <source>
        <strain evidence="2">CGMCC 1.12125</strain>
    </source>
</reference>
<accession>A0ABV8XUV7</accession>
<dbReference type="Proteomes" id="UP001595965">
    <property type="component" value="Unassembled WGS sequence"/>
</dbReference>
<dbReference type="InterPro" id="IPR046275">
    <property type="entry name" value="DUF6308"/>
</dbReference>
<protein>
    <submittedName>
        <fullName evidence="1">DUF6308 family protein</fullName>
    </submittedName>
</protein>
<evidence type="ECO:0000313" key="2">
    <source>
        <dbReference type="Proteomes" id="UP001595965"/>
    </source>
</evidence>
<sequence>MTSFHVNAGRDSTTTAYIHLQEKFGHPPSGACCDPVSTPPAENPRRTVAIYERADMASSGLASLQAVAYDKLDRYTSTTRGYAFNTYDNQDNIDAPLAPSDVLMANLLSLRLGARDVIPLFIDDGGPAQDLREALDHALVALRDAESFESYADLSALEEAMESLAAANGAALPVKGWTAVTVSKVLHRRRPHMVPLIDSRVRKFYGAKRSEVPWKALWEDIRENADWLAALASTKTTPDGRPLSVLRLADILIWTP</sequence>
<organism evidence="1 2">
    <name type="scientific">Citricoccus alkalitolerans</name>
    <dbReference type="NCBI Taxonomy" id="246603"/>
    <lineage>
        <taxon>Bacteria</taxon>
        <taxon>Bacillati</taxon>
        <taxon>Actinomycetota</taxon>
        <taxon>Actinomycetes</taxon>
        <taxon>Micrococcales</taxon>
        <taxon>Micrococcaceae</taxon>
        <taxon>Citricoccus</taxon>
    </lineage>
</organism>
<keyword evidence="2" id="KW-1185">Reference proteome</keyword>
<evidence type="ECO:0000313" key="1">
    <source>
        <dbReference type="EMBL" id="MFC4428766.1"/>
    </source>
</evidence>
<proteinExistence type="predicted"/>
<dbReference type="EMBL" id="JBHSEN010000001">
    <property type="protein sequence ID" value="MFC4428766.1"/>
    <property type="molecule type" value="Genomic_DNA"/>
</dbReference>